<dbReference type="InterPro" id="IPR016197">
    <property type="entry name" value="Chromo-like_dom_sf"/>
</dbReference>
<dbReference type="CDD" id="cd00024">
    <property type="entry name" value="CD_CSD"/>
    <property type="match status" value="1"/>
</dbReference>
<gene>
    <name evidence="3" type="ORF">WJX74_006902</name>
</gene>
<reference evidence="3 4" key="1">
    <citation type="journal article" date="2024" name="Nat. Commun.">
        <title>Phylogenomics reveals the evolutionary origins of lichenization in chlorophyte algae.</title>
        <authorList>
            <person name="Puginier C."/>
            <person name="Libourel C."/>
            <person name="Otte J."/>
            <person name="Skaloud P."/>
            <person name="Haon M."/>
            <person name="Grisel S."/>
            <person name="Petersen M."/>
            <person name="Berrin J.G."/>
            <person name="Delaux P.M."/>
            <person name="Dal Grande F."/>
            <person name="Keller J."/>
        </authorList>
    </citation>
    <scope>NUCLEOTIDE SEQUENCE [LARGE SCALE GENOMIC DNA]</scope>
    <source>
        <strain evidence="3 4">SAG 2145</strain>
    </source>
</reference>
<dbReference type="AlphaFoldDB" id="A0AAW1RWW4"/>
<dbReference type="PANTHER" id="PTHR15503">
    <property type="entry name" value="LDOC1 RELATED"/>
    <property type="match status" value="1"/>
</dbReference>
<dbReference type="SMART" id="SM00298">
    <property type="entry name" value="CHROMO"/>
    <property type="match status" value="1"/>
</dbReference>
<accession>A0AAW1RWW4</accession>
<feature type="domain" description="Chromo" evidence="2">
    <location>
        <begin position="152"/>
        <end position="209"/>
    </location>
</feature>
<dbReference type="InterPro" id="IPR023780">
    <property type="entry name" value="Chromo_domain"/>
</dbReference>
<evidence type="ECO:0000313" key="3">
    <source>
        <dbReference type="EMBL" id="KAK9837873.1"/>
    </source>
</evidence>
<dbReference type="Pfam" id="PF00385">
    <property type="entry name" value="Chromo"/>
    <property type="match status" value="1"/>
</dbReference>
<dbReference type="Gene3D" id="2.40.50.40">
    <property type="match status" value="1"/>
</dbReference>
<dbReference type="InterPro" id="IPR043502">
    <property type="entry name" value="DNA/RNA_pol_sf"/>
</dbReference>
<dbReference type="EMBL" id="JALJOS010000006">
    <property type="protein sequence ID" value="KAK9837873.1"/>
    <property type="molecule type" value="Genomic_DNA"/>
</dbReference>
<dbReference type="PROSITE" id="PS50013">
    <property type="entry name" value="CHROMO_2"/>
    <property type="match status" value="1"/>
</dbReference>
<keyword evidence="4" id="KW-1185">Reference proteome</keyword>
<dbReference type="InterPro" id="IPR000953">
    <property type="entry name" value="Chromo/chromo_shadow_dom"/>
</dbReference>
<protein>
    <recommendedName>
        <fullName evidence="2">Chromo domain-containing protein</fullName>
    </recommendedName>
</protein>
<dbReference type="PANTHER" id="PTHR15503:SF45">
    <property type="entry name" value="RNA-DIRECTED DNA POLYMERASE HOMOLOG"/>
    <property type="match status" value="1"/>
</dbReference>
<dbReference type="SUPFAM" id="SSF54160">
    <property type="entry name" value="Chromo domain-like"/>
    <property type="match status" value="1"/>
</dbReference>
<dbReference type="Proteomes" id="UP001438707">
    <property type="component" value="Unassembled WGS sequence"/>
</dbReference>
<comment type="caution">
    <text evidence="3">The sequence shown here is derived from an EMBL/GenBank/DDBJ whole genome shotgun (WGS) entry which is preliminary data.</text>
</comment>
<feature type="region of interest" description="Disordered" evidence="1">
    <location>
        <begin position="10"/>
        <end position="40"/>
    </location>
</feature>
<dbReference type="Gene3D" id="3.10.10.10">
    <property type="entry name" value="HIV Type 1 Reverse Transcriptase, subunit A, domain 1"/>
    <property type="match status" value="1"/>
</dbReference>
<dbReference type="InterPro" id="IPR032567">
    <property type="entry name" value="RTL1-rel"/>
</dbReference>
<proteinExistence type="predicted"/>
<evidence type="ECO:0000313" key="4">
    <source>
        <dbReference type="Proteomes" id="UP001438707"/>
    </source>
</evidence>
<dbReference type="SUPFAM" id="SSF56672">
    <property type="entry name" value="DNA/RNA polymerases"/>
    <property type="match status" value="1"/>
</dbReference>
<name>A0AAW1RWW4_9CHLO</name>
<evidence type="ECO:0000259" key="2">
    <source>
        <dbReference type="PROSITE" id="PS50013"/>
    </source>
</evidence>
<sequence>MEAIKVEFQDVFQPPPDGLPPDRGTGHLIPLQPDHKPPYRNPYRLSPLEIAEVKKQIEELLNKGWIEDSQSPYGASILFVAKKDGSLRMCIDYRALNQLTVKDRLSKMVHFLPTFDTATAEETAALFRDRVFCLHGESTNPPVVYVDGDQEFDVDFIRAHRGTKRNQEYLVHWEGYSAEHDSWEPAAALRACPAAVKAYWTKQQLSPDP</sequence>
<organism evidence="3 4">
    <name type="scientific">Apatococcus lobatus</name>
    <dbReference type="NCBI Taxonomy" id="904363"/>
    <lineage>
        <taxon>Eukaryota</taxon>
        <taxon>Viridiplantae</taxon>
        <taxon>Chlorophyta</taxon>
        <taxon>core chlorophytes</taxon>
        <taxon>Trebouxiophyceae</taxon>
        <taxon>Chlorellales</taxon>
        <taxon>Chlorellaceae</taxon>
        <taxon>Apatococcus</taxon>
    </lineage>
</organism>
<evidence type="ECO:0000256" key="1">
    <source>
        <dbReference type="SAM" id="MobiDB-lite"/>
    </source>
</evidence>